<dbReference type="AlphaFoldDB" id="A0A553Q641"/>
<proteinExistence type="predicted"/>
<dbReference type="OrthoDB" id="10259720at2759"/>
<sequence>MQKLFHLVLILGLLGLSVEGQNSTGSPVITGLRITVKSLVDLTSNSVEMELLVRQIRQIIPPTHREMTYITVRSIQRSPRLS</sequence>
<comment type="caution">
    <text evidence="2">The sequence shown here is derived from an EMBL/GenBank/DDBJ whole genome shotgun (WGS) entry which is preliminary data.</text>
</comment>
<keyword evidence="1" id="KW-0732">Signal</keyword>
<protein>
    <submittedName>
        <fullName evidence="2">Uncharacterized protein</fullName>
    </submittedName>
</protein>
<dbReference type="Proteomes" id="UP000316079">
    <property type="component" value="Unassembled WGS sequence"/>
</dbReference>
<gene>
    <name evidence="2" type="ORF">DNTS_033861</name>
</gene>
<organism evidence="2 3">
    <name type="scientific">Danionella cerebrum</name>
    <dbReference type="NCBI Taxonomy" id="2873325"/>
    <lineage>
        <taxon>Eukaryota</taxon>
        <taxon>Metazoa</taxon>
        <taxon>Chordata</taxon>
        <taxon>Craniata</taxon>
        <taxon>Vertebrata</taxon>
        <taxon>Euteleostomi</taxon>
        <taxon>Actinopterygii</taxon>
        <taxon>Neopterygii</taxon>
        <taxon>Teleostei</taxon>
        <taxon>Ostariophysi</taxon>
        <taxon>Cypriniformes</taxon>
        <taxon>Danionidae</taxon>
        <taxon>Danioninae</taxon>
        <taxon>Danionella</taxon>
    </lineage>
</organism>
<name>A0A553Q641_9TELE</name>
<feature type="chain" id="PRO_5021886161" evidence="1">
    <location>
        <begin position="21"/>
        <end position="82"/>
    </location>
</feature>
<reference evidence="2 3" key="1">
    <citation type="journal article" date="2019" name="Sci. Data">
        <title>Hybrid genome assembly and annotation of Danionella translucida.</title>
        <authorList>
            <person name="Kadobianskyi M."/>
            <person name="Schulze L."/>
            <person name="Schuelke M."/>
            <person name="Judkewitz B."/>
        </authorList>
    </citation>
    <scope>NUCLEOTIDE SEQUENCE [LARGE SCALE GENOMIC DNA]</scope>
    <source>
        <strain evidence="2 3">Bolton</strain>
    </source>
</reference>
<feature type="signal peptide" evidence="1">
    <location>
        <begin position="1"/>
        <end position="20"/>
    </location>
</feature>
<accession>A0A553Q641</accession>
<dbReference type="EMBL" id="SRMA01026287">
    <property type="protein sequence ID" value="TRY85394.1"/>
    <property type="molecule type" value="Genomic_DNA"/>
</dbReference>
<evidence type="ECO:0000256" key="1">
    <source>
        <dbReference type="SAM" id="SignalP"/>
    </source>
</evidence>
<evidence type="ECO:0000313" key="3">
    <source>
        <dbReference type="Proteomes" id="UP000316079"/>
    </source>
</evidence>
<keyword evidence="3" id="KW-1185">Reference proteome</keyword>
<evidence type="ECO:0000313" key="2">
    <source>
        <dbReference type="EMBL" id="TRY85394.1"/>
    </source>
</evidence>